<reference evidence="3 7" key="1">
    <citation type="submission" date="2017-11" db="EMBL/GenBank/DDBJ databases">
        <title>Genome sequencing of Prevotella intermedia KCOM 1101.</title>
        <authorList>
            <person name="Kook J.-K."/>
            <person name="Park S.-N."/>
            <person name="Lim Y.K."/>
        </authorList>
    </citation>
    <scope>NUCLEOTIDE SEQUENCE [LARGE SCALE GENOMIC DNA]</scope>
    <source>
        <strain evidence="3 7">KCOM 1101</strain>
    </source>
</reference>
<dbReference type="EMBL" id="PENH01000001">
    <property type="protein sequence ID" value="PJI25828.1"/>
    <property type="molecule type" value="Genomic_DNA"/>
</dbReference>
<evidence type="ECO:0000313" key="7">
    <source>
        <dbReference type="Proteomes" id="UP000229111"/>
    </source>
</evidence>
<evidence type="ECO:0000313" key="3">
    <source>
        <dbReference type="EMBL" id="PIK16799.1"/>
    </source>
</evidence>
<reference evidence="5 8" key="2">
    <citation type="submission" date="2017-11" db="EMBL/GenBank/DDBJ databases">
        <title>Genome sequencing of Prevotella intermedia KCOM 2833.</title>
        <authorList>
            <person name="Kook J.-K."/>
            <person name="Park S.-N."/>
            <person name="Lim Y.K."/>
        </authorList>
    </citation>
    <scope>NUCLEOTIDE SEQUENCE [LARGE SCALE GENOMIC DNA]</scope>
    <source>
        <strain evidence="5 8">KCOM 2833</strain>
    </source>
</reference>
<feature type="domain" description="GmrSD restriction endonucleases N-terminal" evidence="1">
    <location>
        <begin position="8"/>
        <end position="222"/>
    </location>
</feature>
<comment type="caution">
    <text evidence="5">The sequence shown here is derived from an EMBL/GenBank/DDBJ whole genome shotgun (WGS) entry which is preliminary data.</text>
</comment>
<dbReference type="InterPro" id="IPR004919">
    <property type="entry name" value="GmrSD_N"/>
</dbReference>
<evidence type="ECO:0000313" key="6">
    <source>
        <dbReference type="EMBL" id="PJI25828.1"/>
    </source>
</evidence>
<name>A0A2M8TIC3_PREIN</name>
<dbReference type="EMBL" id="PEKM01000003">
    <property type="protein sequence ID" value="PIK16799.1"/>
    <property type="molecule type" value="Genomic_DNA"/>
</dbReference>
<dbReference type="EMBL" id="PENH01000003">
    <property type="protein sequence ID" value="PJI23679.1"/>
    <property type="molecule type" value="Genomic_DNA"/>
</dbReference>
<dbReference type="Proteomes" id="UP000231201">
    <property type="component" value="Unassembled WGS sequence"/>
</dbReference>
<gene>
    <name evidence="4" type="ORF">CTI16_08350</name>
    <name evidence="3" type="ORF">CTI16_11360</name>
    <name evidence="6" type="ORF">CTM59_07130</name>
    <name evidence="5" type="ORF">CTM59_10560</name>
</gene>
<feature type="domain" description="GmrSD restriction endonucleases C-terminal" evidence="2">
    <location>
        <begin position="419"/>
        <end position="566"/>
    </location>
</feature>
<dbReference type="RefSeq" id="WP_036857220.1">
    <property type="nucleotide sequence ID" value="NZ_PEKM01000001.1"/>
</dbReference>
<organism evidence="5 8">
    <name type="scientific">Prevotella intermedia</name>
    <dbReference type="NCBI Taxonomy" id="28131"/>
    <lineage>
        <taxon>Bacteria</taxon>
        <taxon>Pseudomonadati</taxon>
        <taxon>Bacteroidota</taxon>
        <taxon>Bacteroidia</taxon>
        <taxon>Bacteroidales</taxon>
        <taxon>Prevotellaceae</taxon>
        <taxon>Prevotella</taxon>
    </lineage>
</organism>
<dbReference type="Pfam" id="PF07510">
    <property type="entry name" value="GmrSD_C"/>
    <property type="match status" value="1"/>
</dbReference>
<proteinExistence type="predicted"/>
<dbReference type="EMBL" id="PEKM01000001">
    <property type="protein sequence ID" value="PIK19061.1"/>
    <property type="molecule type" value="Genomic_DNA"/>
</dbReference>
<protein>
    <submittedName>
        <fullName evidence="5">DUF262 domain-containing protein</fullName>
    </submittedName>
</protein>
<dbReference type="InterPro" id="IPR011089">
    <property type="entry name" value="GmrSD_C"/>
</dbReference>
<evidence type="ECO:0000313" key="5">
    <source>
        <dbReference type="EMBL" id="PJI23679.1"/>
    </source>
</evidence>
<dbReference type="AlphaFoldDB" id="A0A2M8TIC3"/>
<accession>A0A2M8TIC3</accession>
<evidence type="ECO:0000313" key="8">
    <source>
        <dbReference type="Proteomes" id="UP000231201"/>
    </source>
</evidence>
<dbReference type="PANTHER" id="PTHR35149:SF2">
    <property type="entry name" value="DUF262 DOMAIN-CONTAINING PROTEIN"/>
    <property type="match status" value="1"/>
</dbReference>
<dbReference type="Pfam" id="PF03235">
    <property type="entry name" value="GmrSD_N"/>
    <property type="match status" value="1"/>
</dbReference>
<dbReference type="Proteomes" id="UP000229111">
    <property type="component" value="Unassembled WGS sequence"/>
</dbReference>
<dbReference type="PANTHER" id="PTHR35149">
    <property type="entry name" value="SLL5132 PROTEIN"/>
    <property type="match status" value="1"/>
</dbReference>
<evidence type="ECO:0000259" key="2">
    <source>
        <dbReference type="Pfam" id="PF07510"/>
    </source>
</evidence>
<evidence type="ECO:0000259" key="1">
    <source>
        <dbReference type="Pfam" id="PF03235"/>
    </source>
</evidence>
<sequence>MRYATKLNEYFSGDKTLFLIPLYQRNYAWQRKHCERLFSDLEKVHNNHVYSHFFGSIVTVKASELEDDLLIIDGQQRITTISLLILAAIHSVKNGQMKCELGDEYISDQRNKYLVAKYRKGERKIKLRPIDNDIKAYDALMADDVDQIVPADKSGITSNFQLFCTLIKASNMTFENLIEAVERLIVIDIRLDSNDNPQLIFESLNSCGKDLEEADKVRNYLLMSLTSEEQEEYYRKYWRKIEENTDNEPTMFIRDYLTVRCKTISSITELYFDFKHFDEENGMSRKELLEEMLKYSVYYKNASKGIGYTEAINRKLKQLSYIGSMVCMPFYLSFFDYAKEQDISNEVIYEVLDTIENYWARRIMCGYPANVMAKTFALLHSDVLRIIHQHEKREVELNVTYAELMKYIFLRKQGNAKFPSDAILEEEFPKRQVYRIPLDYRCFLFERMENLDNLETDDTVVDKIREGKYSFEHIMPQTLNASWKTALGSNCERIHEEYLHTFANLTLTAYNSNYGNHSFHEKKEGYTDRKGNKIYGFKDSTFKLSNYLKTIDQWTEEEIRERGRLLKTNFLYLWPMISTSYTPLERESDVVSFDDDDVEVTNRQIQAFIYKGQKHIISSWKGMLVEVCKLVYAEKPTSVTYLSAKDVWFHTYENLKHSKIADNCYVWSSASARTICNILSFLFTELGISKSQLEFDLIPQKENAIEEEE</sequence>
<evidence type="ECO:0000313" key="4">
    <source>
        <dbReference type="EMBL" id="PIK19061.1"/>
    </source>
</evidence>